<evidence type="ECO:0000313" key="3">
    <source>
        <dbReference type="Proteomes" id="UP001232148"/>
    </source>
</evidence>
<evidence type="ECO:0000313" key="2">
    <source>
        <dbReference type="EMBL" id="KAK2035407.1"/>
    </source>
</evidence>
<keyword evidence="1" id="KW-0472">Membrane</keyword>
<comment type="caution">
    <text evidence="2">The sequence shown here is derived from an EMBL/GenBank/DDBJ whole genome shotgun (WGS) entry which is preliminary data.</text>
</comment>
<name>A0AAD9HVW2_9PEZI</name>
<dbReference type="Proteomes" id="UP001232148">
    <property type="component" value="Unassembled WGS sequence"/>
</dbReference>
<keyword evidence="1" id="KW-0812">Transmembrane</keyword>
<sequence>MSHIAVLVSGVGGKNAEGSVSAVGECRKGVQDCRTGCGTIIKEDVCSLMNVKGLRNCLVGSLASYFATWNIPSGPDESAGHNFASLVANIFADTVLVFVASASVVVVRKVVTGQMDPAQEEMK</sequence>
<dbReference type="AlphaFoldDB" id="A0AAD9HVW2"/>
<keyword evidence="1" id="KW-1133">Transmembrane helix</keyword>
<keyword evidence="3" id="KW-1185">Reference proteome</keyword>
<gene>
    <name evidence="2" type="ORF">LX32DRAFT_154962</name>
</gene>
<protein>
    <submittedName>
        <fullName evidence="2">Uncharacterized protein</fullName>
    </submittedName>
</protein>
<evidence type="ECO:0000256" key="1">
    <source>
        <dbReference type="SAM" id="Phobius"/>
    </source>
</evidence>
<proteinExistence type="predicted"/>
<dbReference type="EMBL" id="MU842809">
    <property type="protein sequence ID" value="KAK2035407.1"/>
    <property type="molecule type" value="Genomic_DNA"/>
</dbReference>
<accession>A0AAD9HVW2</accession>
<organism evidence="2 3">
    <name type="scientific">Colletotrichum zoysiae</name>
    <dbReference type="NCBI Taxonomy" id="1216348"/>
    <lineage>
        <taxon>Eukaryota</taxon>
        <taxon>Fungi</taxon>
        <taxon>Dikarya</taxon>
        <taxon>Ascomycota</taxon>
        <taxon>Pezizomycotina</taxon>
        <taxon>Sordariomycetes</taxon>
        <taxon>Hypocreomycetidae</taxon>
        <taxon>Glomerellales</taxon>
        <taxon>Glomerellaceae</taxon>
        <taxon>Colletotrichum</taxon>
        <taxon>Colletotrichum graminicola species complex</taxon>
    </lineage>
</organism>
<reference evidence="2" key="1">
    <citation type="submission" date="2021-06" db="EMBL/GenBank/DDBJ databases">
        <title>Comparative genomics, transcriptomics and evolutionary studies reveal genomic signatures of adaptation to plant cell wall in hemibiotrophic fungi.</title>
        <authorList>
            <consortium name="DOE Joint Genome Institute"/>
            <person name="Baroncelli R."/>
            <person name="Diaz J.F."/>
            <person name="Benocci T."/>
            <person name="Peng M."/>
            <person name="Battaglia E."/>
            <person name="Haridas S."/>
            <person name="Andreopoulos W."/>
            <person name="Labutti K."/>
            <person name="Pangilinan J."/>
            <person name="Floch G.L."/>
            <person name="Makela M.R."/>
            <person name="Henrissat B."/>
            <person name="Grigoriev I.V."/>
            <person name="Crouch J.A."/>
            <person name="De Vries R.P."/>
            <person name="Sukno S.A."/>
            <person name="Thon M.R."/>
        </authorList>
    </citation>
    <scope>NUCLEOTIDE SEQUENCE</scope>
    <source>
        <strain evidence="2">MAFF235873</strain>
    </source>
</reference>
<feature type="transmembrane region" description="Helical" evidence="1">
    <location>
        <begin position="83"/>
        <end position="107"/>
    </location>
</feature>